<organism evidence="2 3">
    <name type="scientific">Tritrichomonas musculus</name>
    <dbReference type="NCBI Taxonomy" id="1915356"/>
    <lineage>
        <taxon>Eukaryota</taxon>
        <taxon>Metamonada</taxon>
        <taxon>Parabasalia</taxon>
        <taxon>Tritrichomonadida</taxon>
        <taxon>Tritrichomonadidae</taxon>
        <taxon>Tritrichomonas</taxon>
    </lineage>
</organism>
<name>A0ABR2IQL3_9EUKA</name>
<dbReference type="PROSITE" id="PS50004">
    <property type="entry name" value="C2"/>
    <property type="match status" value="1"/>
</dbReference>
<reference evidence="2 3" key="1">
    <citation type="submission" date="2024-04" db="EMBL/GenBank/DDBJ databases">
        <title>Tritrichomonas musculus Genome.</title>
        <authorList>
            <person name="Alves-Ferreira E."/>
            <person name="Grigg M."/>
            <person name="Lorenzi H."/>
            <person name="Galac M."/>
        </authorList>
    </citation>
    <scope>NUCLEOTIDE SEQUENCE [LARGE SCALE GENOMIC DNA]</scope>
    <source>
        <strain evidence="2 3">EAF2021</strain>
    </source>
</reference>
<dbReference type="EMBL" id="JAPFFF010000015">
    <property type="protein sequence ID" value="KAK8867223.1"/>
    <property type="molecule type" value="Genomic_DNA"/>
</dbReference>
<dbReference type="SUPFAM" id="SSF49562">
    <property type="entry name" value="C2 domain (Calcium/lipid-binding domain, CaLB)"/>
    <property type="match status" value="1"/>
</dbReference>
<accession>A0ABR2IQL3</accession>
<dbReference type="InterPro" id="IPR000008">
    <property type="entry name" value="C2_dom"/>
</dbReference>
<comment type="caution">
    <text evidence="2">The sequence shown here is derived from an EMBL/GenBank/DDBJ whole genome shotgun (WGS) entry which is preliminary data.</text>
</comment>
<proteinExistence type="predicted"/>
<dbReference type="Pfam" id="PF00168">
    <property type="entry name" value="C2"/>
    <property type="match status" value="1"/>
</dbReference>
<feature type="domain" description="C2" evidence="1">
    <location>
        <begin position="1"/>
        <end position="102"/>
    </location>
</feature>
<evidence type="ECO:0000313" key="2">
    <source>
        <dbReference type="EMBL" id="KAK8867223.1"/>
    </source>
</evidence>
<evidence type="ECO:0000313" key="3">
    <source>
        <dbReference type="Proteomes" id="UP001470230"/>
    </source>
</evidence>
<dbReference type="Gene3D" id="2.60.40.150">
    <property type="entry name" value="C2 domain"/>
    <property type="match status" value="1"/>
</dbReference>
<dbReference type="CDD" id="cd00030">
    <property type="entry name" value="C2"/>
    <property type="match status" value="1"/>
</dbReference>
<protein>
    <recommendedName>
        <fullName evidence="1">C2 domain-containing protein</fullName>
    </recommendedName>
</protein>
<dbReference type="Proteomes" id="UP001470230">
    <property type="component" value="Unassembled WGS sequence"/>
</dbReference>
<sequence>MFRVRIHNAENLPILTKNVRKTRIYCFSTSSCKYFYDSFKNKENTTNPQWNCEFELDLFRCNTLTFLLYSSRLLSKEIFIGQVDINIPLFFLQEAGKQILNNPQSSTRLEFPITSCANSNAILSLSISYFPTAYRPIKFEDISNPVLHIFVTHTPSIPLSTNENPIEIELLQAYFIEDKKSGFYNGLYFNFNKKTQWETIGYSSLGQYIQGQTGLTQIHSISLNRINNKFEFFILDVSDYKGVVTLNFVIEKKGKIKTIKDQQYIEPHNSKKSKKGTLKTVDVLCEPNHKYCFPLYLFYEKKVIKKDAFDLTFSSPMYTICEKPSNSIENYFNEFYSQIIEKAKSNIPQLKDVNFFKTTVLNHSEKVPLINVFNDLNLGINYKLRIYIGGSTSYKDEEGSDTDYWEPRFIIYDKQSCKRNEEIEKSLIKKPFYVSPIFTSKKPVFGMKWNSYVNLNLDQFDMNKVVVFAVYCDASLESADEVGFYLISQVGNYGDDKSEDNERLLFRNLIFPDKNNSHFLICFRFEFIEDGWEIFPMRFYFKKKKKMDSVLNSLFANNWVMPEILSNQINFNDSSGEEQLIENAED</sequence>
<keyword evidence="3" id="KW-1185">Reference proteome</keyword>
<dbReference type="InterPro" id="IPR035892">
    <property type="entry name" value="C2_domain_sf"/>
</dbReference>
<gene>
    <name evidence="2" type="ORF">M9Y10_010200</name>
</gene>
<evidence type="ECO:0000259" key="1">
    <source>
        <dbReference type="PROSITE" id="PS50004"/>
    </source>
</evidence>